<dbReference type="InterPro" id="IPR000531">
    <property type="entry name" value="Beta-barrel_TonB"/>
</dbReference>
<dbReference type="EMBL" id="JBHTJR010000014">
    <property type="protein sequence ID" value="MFD0991843.1"/>
    <property type="molecule type" value="Genomic_DNA"/>
</dbReference>
<evidence type="ECO:0000256" key="5">
    <source>
        <dbReference type="ARBA" id="ARBA00023077"/>
    </source>
</evidence>
<keyword evidence="5 9" id="KW-0798">TonB box</keyword>
<dbReference type="PANTHER" id="PTHR47234:SF3">
    <property type="entry name" value="SECRETIN_TONB SHORT N-TERMINAL DOMAIN-CONTAINING PROTEIN"/>
    <property type="match status" value="1"/>
</dbReference>
<evidence type="ECO:0000256" key="10">
    <source>
        <dbReference type="SAM" id="MobiDB-lite"/>
    </source>
</evidence>
<gene>
    <name evidence="13" type="ORF">ACFQ1U_01380</name>
</gene>
<comment type="subcellular location">
    <subcellularLocation>
        <location evidence="1 8">Cell outer membrane</location>
        <topology evidence="1 8">Multi-pass membrane protein</topology>
    </subcellularLocation>
</comment>
<evidence type="ECO:0000259" key="11">
    <source>
        <dbReference type="Pfam" id="PF00593"/>
    </source>
</evidence>
<evidence type="ECO:0000256" key="6">
    <source>
        <dbReference type="ARBA" id="ARBA00023136"/>
    </source>
</evidence>
<dbReference type="InterPro" id="IPR037066">
    <property type="entry name" value="Plug_dom_sf"/>
</dbReference>
<dbReference type="Pfam" id="PF07715">
    <property type="entry name" value="Plug"/>
    <property type="match status" value="1"/>
</dbReference>
<sequence>MKRNLLSILLIFFGTFLLHAQVTIKGIVKDSSNEPLPGANVLEKGTKNGTTTDFNGVFSIEVPEKATLIISFSGFETQEIVINKQTELDIVLQDIELDEVVVVGTRNVNRSAVDTPVAIDVIDVADVTAKAGKIEINQLLQYAAPSFNATKQSGSDGADHIDPATIRGLGPDQTLVLINGKRRHQSSLINLFGTRGRGNTGTDLNAIPASAIKRIEILRDGAAAQYGSDAIAGVVNIVLKDEDYIGKFEGGVSYGMYNTNADVDVSPFTDGNYGVWNTNGFRLDTEKDGNVIGDDQSFDGNSLKATANYGVKIGEKGFAHFTTEFLNKEKTLRPSFEFRKGFGEASIKGYNLFTNMSFPLFKNTEMYVFGGRNYRDTDAYAFTRNEGPRVVTSIYPNGFTPRITSEIEDNSIAVGLKIKTFDNWIFDISNTYGYNNFHYFVEGSLNATLEENSPTSFDAGGHRLAQNTLNIEMSKFYDDFLAGLNIAYGFEVRGERFEIFSGEEASWGTYTENGTLITNNTQEPARDENGEIRPGGSQGFPGYSPDNVVDEGRSNISLFADFELDITKKFLVGLAARYENYSDFGGTLNGKLSTRLKLNDNFNIRGSISTGFRAPSLAQLHYNLKFSDFLGGVSSDKLLSSNTSPITRTFGVGPLKEETSINTALGFTGKFDNFTVTFDGYFVDVDDRIVLTGNFPTNDIPEVSDVQFFVNGVNTQTKGIDIIVTYDYDLGASGKLGINFAANFNDMVISHVNNGNLDEEIFFGDRDKYFLLASAPSSKINLNLNYQYKKFDANLAFTRFSEIELIDSQIFEDTLDYGTYDDKKEAATDYYGAKIVTDLNLSYKATDNVRFTLGSNNLFNIYPDQQDDWTESGGYFDAVQMGFSGAYYYARLNVNF</sequence>
<feature type="region of interest" description="Disordered" evidence="10">
    <location>
        <begin position="514"/>
        <end position="544"/>
    </location>
</feature>
<dbReference type="PANTHER" id="PTHR47234">
    <property type="match status" value="1"/>
</dbReference>
<dbReference type="PROSITE" id="PS52016">
    <property type="entry name" value="TONB_DEPENDENT_REC_3"/>
    <property type="match status" value="1"/>
</dbReference>
<dbReference type="InterPro" id="IPR008969">
    <property type="entry name" value="CarboxyPept-like_regulatory"/>
</dbReference>
<dbReference type="SUPFAM" id="SSF56935">
    <property type="entry name" value="Porins"/>
    <property type="match status" value="1"/>
</dbReference>
<feature type="compositionally biased region" description="Polar residues" evidence="10">
    <location>
        <begin position="514"/>
        <end position="523"/>
    </location>
</feature>
<feature type="domain" description="TonB-dependent receptor-like beta-barrel" evidence="11">
    <location>
        <begin position="370"/>
        <end position="858"/>
    </location>
</feature>
<dbReference type="Proteomes" id="UP001597062">
    <property type="component" value="Unassembled WGS sequence"/>
</dbReference>
<keyword evidence="3 8" id="KW-1134">Transmembrane beta strand</keyword>
<evidence type="ECO:0000256" key="4">
    <source>
        <dbReference type="ARBA" id="ARBA00022692"/>
    </source>
</evidence>
<dbReference type="InterPro" id="IPR036942">
    <property type="entry name" value="Beta-barrel_TonB_sf"/>
</dbReference>
<dbReference type="RefSeq" id="WP_386104528.1">
    <property type="nucleotide sequence ID" value="NZ_JBHTJR010000014.1"/>
</dbReference>
<evidence type="ECO:0000256" key="1">
    <source>
        <dbReference type="ARBA" id="ARBA00004571"/>
    </source>
</evidence>
<keyword evidence="7 8" id="KW-0998">Cell outer membrane</keyword>
<reference evidence="14" key="1">
    <citation type="journal article" date="2019" name="Int. J. Syst. Evol. Microbiol.">
        <title>The Global Catalogue of Microorganisms (GCM) 10K type strain sequencing project: providing services to taxonomists for standard genome sequencing and annotation.</title>
        <authorList>
            <consortium name="The Broad Institute Genomics Platform"/>
            <consortium name="The Broad Institute Genome Sequencing Center for Infectious Disease"/>
            <person name="Wu L."/>
            <person name="Ma J."/>
        </authorList>
    </citation>
    <scope>NUCLEOTIDE SEQUENCE [LARGE SCALE GENOMIC DNA]</scope>
    <source>
        <strain evidence="14">CCUG 60527</strain>
    </source>
</reference>
<dbReference type="InterPro" id="IPR039426">
    <property type="entry name" value="TonB-dep_rcpt-like"/>
</dbReference>
<dbReference type="InterPro" id="IPR012910">
    <property type="entry name" value="Plug_dom"/>
</dbReference>
<keyword evidence="4 8" id="KW-0812">Transmembrane</keyword>
<accession>A0ABW3JMU8</accession>
<evidence type="ECO:0000259" key="12">
    <source>
        <dbReference type="Pfam" id="PF07715"/>
    </source>
</evidence>
<evidence type="ECO:0000313" key="13">
    <source>
        <dbReference type="EMBL" id="MFD0991843.1"/>
    </source>
</evidence>
<evidence type="ECO:0000256" key="8">
    <source>
        <dbReference type="PROSITE-ProRule" id="PRU01360"/>
    </source>
</evidence>
<keyword evidence="6 8" id="KW-0472">Membrane</keyword>
<organism evidence="13 14">
    <name type="scientific">Tenacibaculum geojense</name>
    <dbReference type="NCBI Taxonomy" id="915352"/>
    <lineage>
        <taxon>Bacteria</taxon>
        <taxon>Pseudomonadati</taxon>
        <taxon>Bacteroidota</taxon>
        <taxon>Flavobacteriia</taxon>
        <taxon>Flavobacteriales</taxon>
        <taxon>Flavobacteriaceae</taxon>
        <taxon>Tenacibaculum</taxon>
    </lineage>
</organism>
<evidence type="ECO:0000256" key="3">
    <source>
        <dbReference type="ARBA" id="ARBA00022452"/>
    </source>
</evidence>
<name>A0ABW3JMU8_9FLAO</name>
<dbReference type="Pfam" id="PF00593">
    <property type="entry name" value="TonB_dep_Rec_b-barrel"/>
    <property type="match status" value="1"/>
</dbReference>
<evidence type="ECO:0000256" key="9">
    <source>
        <dbReference type="RuleBase" id="RU003357"/>
    </source>
</evidence>
<keyword evidence="2 8" id="KW-0813">Transport</keyword>
<evidence type="ECO:0000256" key="7">
    <source>
        <dbReference type="ARBA" id="ARBA00023237"/>
    </source>
</evidence>
<protein>
    <submittedName>
        <fullName evidence="13">TonB-dependent receptor domain-containing protein</fullName>
    </submittedName>
</protein>
<evidence type="ECO:0000256" key="2">
    <source>
        <dbReference type="ARBA" id="ARBA00022448"/>
    </source>
</evidence>
<comment type="similarity">
    <text evidence="8 9">Belongs to the TonB-dependent receptor family.</text>
</comment>
<dbReference type="Gene3D" id="2.40.170.20">
    <property type="entry name" value="TonB-dependent receptor, beta-barrel domain"/>
    <property type="match status" value="1"/>
</dbReference>
<evidence type="ECO:0000313" key="14">
    <source>
        <dbReference type="Proteomes" id="UP001597062"/>
    </source>
</evidence>
<feature type="domain" description="TonB-dependent receptor plug" evidence="12">
    <location>
        <begin position="113"/>
        <end position="234"/>
    </location>
</feature>
<dbReference type="Gene3D" id="2.170.130.10">
    <property type="entry name" value="TonB-dependent receptor, plug domain"/>
    <property type="match status" value="1"/>
</dbReference>
<dbReference type="Gene3D" id="2.60.40.1120">
    <property type="entry name" value="Carboxypeptidase-like, regulatory domain"/>
    <property type="match status" value="1"/>
</dbReference>
<comment type="caution">
    <text evidence="13">The sequence shown here is derived from an EMBL/GenBank/DDBJ whole genome shotgun (WGS) entry which is preliminary data.</text>
</comment>
<keyword evidence="13" id="KW-0675">Receptor</keyword>
<keyword evidence="14" id="KW-1185">Reference proteome</keyword>
<dbReference type="SUPFAM" id="SSF49464">
    <property type="entry name" value="Carboxypeptidase regulatory domain-like"/>
    <property type="match status" value="1"/>
</dbReference>
<dbReference type="Pfam" id="PF13715">
    <property type="entry name" value="CarbopepD_reg_2"/>
    <property type="match status" value="1"/>
</dbReference>
<proteinExistence type="inferred from homology"/>